<organism evidence="8 9">
    <name type="scientific">Parashewanella curva</name>
    <dbReference type="NCBI Taxonomy" id="2338552"/>
    <lineage>
        <taxon>Bacteria</taxon>
        <taxon>Pseudomonadati</taxon>
        <taxon>Pseudomonadota</taxon>
        <taxon>Gammaproteobacteria</taxon>
        <taxon>Alteromonadales</taxon>
        <taxon>Shewanellaceae</taxon>
        <taxon>Parashewanella</taxon>
    </lineage>
</organism>
<dbReference type="SUPFAM" id="SSF55811">
    <property type="entry name" value="Nudix"/>
    <property type="match status" value="1"/>
</dbReference>
<dbReference type="PROSITE" id="PS51462">
    <property type="entry name" value="NUDIX"/>
    <property type="match status" value="1"/>
</dbReference>
<gene>
    <name evidence="6" type="primary">nudJ</name>
    <name evidence="8" type="ORF">D5018_08590</name>
</gene>
<proteinExistence type="inferred from homology"/>
<evidence type="ECO:0000313" key="8">
    <source>
        <dbReference type="EMBL" id="RLV60071.1"/>
    </source>
</evidence>
<dbReference type="RefSeq" id="WP_121838604.1">
    <property type="nucleotide sequence ID" value="NZ_ML014770.1"/>
</dbReference>
<dbReference type="PROSITE" id="PS00893">
    <property type="entry name" value="NUDIX_BOX"/>
    <property type="match status" value="1"/>
</dbReference>
<dbReference type="AlphaFoldDB" id="A0A3L8PXL4"/>
<evidence type="ECO:0000256" key="1">
    <source>
        <dbReference type="ARBA" id="ARBA00001946"/>
    </source>
</evidence>
<keyword evidence="5 6" id="KW-0378">Hydrolase</keyword>
<dbReference type="InterPro" id="IPR000086">
    <property type="entry name" value="NUDIX_hydrolase_dom"/>
</dbReference>
<protein>
    <recommendedName>
        <fullName evidence="4 6">Phosphatase NudJ</fullName>
        <ecNumber evidence="6">3.6.1.-</ecNumber>
    </recommendedName>
</protein>
<dbReference type="CDD" id="cd03675">
    <property type="entry name" value="NUDIX_Hydrolase"/>
    <property type="match status" value="1"/>
</dbReference>
<evidence type="ECO:0000259" key="7">
    <source>
        <dbReference type="PROSITE" id="PS51462"/>
    </source>
</evidence>
<dbReference type="GO" id="GO:0017111">
    <property type="term" value="F:ribonucleoside triphosphate phosphatase activity"/>
    <property type="evidence" value="ECO:0007669"/>
    <property type="project" value="InterPro"/>
</dbReference>
<comment type="similarity">
    <text evidence="2 6">Belongs to the Nudix hydrolase family. NudJ subfamily.</text>
</comment>
<keyword evidence="6" id="KW-0460">Magnesium</keyword>
<dbReference type="Proteomes" id="UP000281474">
    <property type="component" value="Unassembled WGS sequence"/>
</dbReference>
<dbReference type="GO" id="GO:0017110">
    <property type="term" value="F:nucleoside diphosphate phosphatase activity"/>
    <property type="evidence" value="ECO:0007669"/>
    <property type="project" value="InterPro"/>
</dbReference>
<evidence type="ECO:0000256" key="2">
    <source>
        <dbReference type="ARBA" id="ARBA00007608"/>
    </source>
</evidence>
<dbReference type="InterPro" id="IPR033713">
    <property type="entry name" value="NudJ"/>
</dbReference>
<keyword evidence="9" id="KW-1185">Reference proteome</keyword>
<sequence length="156" mass="17812">MAERFKPNVTVAAIVVWQDKFLMVEEVIDGETVYNQPAGHLEPHESIINACEREVTEETGIAVKCQSITGIYQYQAKPELQFLRFTFHCIVNQYGTTLEPPQTRPQDPQIIAAHWLTHDQIKALEPQLRSPLILQSIEDYFASKSATLRVLSDQFL</sequence>
<dbReference type="EMBL" id="QZEI01000021">
    <property type="protein sequence ID" value="RLV60071.1"/>
    <property type="molecule type" value="Genomic_DNA"/>
</dbReference>
<name>A0A3L8PXL4_9GAMM</name>
<dbReference type="GO" id="GO:0004787">
    <property type="term" value="F:thiamine diphosphate phosphatase activity"/>
    <property type="evidence" value="ECO:0007669"/>
    <property type="project" value="InterPro"/>
</dbReference>
<comment type="subunit">
    <text evidence="3 6">Monomer.</text>
</comment>
<reference evidence="8 9" key="1">
    <citation type="submission" date="2018-09" db="EMBL/GenBank/DDBJ databases">
        <title>Phylogeny of the Shewanellaceae, and recommendation for two new genera, Pseudoshewanella and Parashewanella.</title>
        <authorList>
            <person name="Wang G."/>
        </authorList>
    </citation>
    <scope>NUCLEOTIDE SEQUENCE [LARGE SCALE GENOMIC DNA]</scope>
    <source>
        <strain evidence="8 9">C51</strain>
    </source>
</reference>
<dbReference type="Pfam" id="PF00293">
    <property type="entry name" value="NUDIX"/>
    <property type="match status" value="1"/>
</dbReference>
<dbReference type="PANTHER" id="PTHR43222">
    <property type="entry name" value="NUDIX HYDROLASE 23"/>
    <property type="match status" value="1"/>
</dbReference>
<evidence type="ECO:0000256" key="5">
    <source>
        <dbReference type="ARBA" id="ARBA00022801"/>
    </source>
</evidence>
<dbReference type="OrthoDB" id="8594221at2"/>
<accession>A0A3L8PXL4</accession>
<evidence type="ECO:0000256" key="3">
    <source>
        <dbReference type="ARBA" id="ARBA00011245"/>
    </source>
</evidence>
<evidence type="ECO:0000256" key="4">
    <source>
        <dbReference type="ARBA" id="ARBA00015552"/>
    </source>
</evidence>
<comment type="caution">
    <text evidence="8">The sequence shown here is derived from an EMBL/GenBank/DDBJ whole genome shotgun (WGS) entry which is preliminary data.</text>
</comment>
<evidence type="ECO:0000256" key="6">
    <source>
        <dbReference type="RuleBase" id="RU364043"/>
    </source>
</evidence>
<dbReference type="InterPro" id="IPR015797">
    <property type="entry name" value="NUDIX_hydrolase-like_dom_sf"/>
</dbReference>
<dbReference type="Gene3D" id="3.90.79.10">
    <property type="entry name" value="Nucleoside Triphosphate Pyrophosphohydrolase"/>
    <property type="match status" value="1"/>
</dbReference>
<dbReference type="PANTHER" id="PTHR43222:SF11">
    <property type="entry name" value="PHOSPHATASE NUDJ"/>
    <property type="match status" value="1"/>
</dbReference>
<dbReference type="EC" id="3.6.1.-" evidence="6"/>
<dbReference type="InterPro" id="IPR020084">
    <property type="entry name" value="NUDIX_hydrolase_CS"/>
</dbReference>
<feature type="domain" description="Nudix hydrolase" evidence="7">
    <location>
        <begin position="6"/>
        <end position="141"/>
    </location>
</feature>
<comment type="cofactor">
    <cofactor evidence="1 6">
        <name>Mg(2+)</name>
        <dbReference type="ChEBI" id="CHEBI:18420"/>
    </cofactor>
</comment>
<evidence type="ECO:0000313" key="9">
    <source>
        <dbReference type="Proteomes" id="UP000281474"/>
    </source>
</evidence>